<dbReference type="InterPro" id="IPR036908">
    <property type="entry name" value="RlpA-like_sf"/>
</dbReference>
<dbReference type="AlphaFoldDB" id="A0A6I4IGS3"/>
<evidence type="ECO:0000313" key="2">
    <source>
        <dbReference type="EMBL" id="MVN92746.1"/>
    </source>
</evidence>
<dbReference type="PANTHER" id="PTHR33734:SF22">
    <property type="entry name" value="MEMBRANE-BOUND LYTIC MUREIN TRANSGLYCOSYLASE D"/>
    <property type="match status" value="1"/>
</dbReference>
<dbReference type="SUPFAM" id="SSF54106">
    <property type="entry name" value="LysM domain"/>
    <property type="match status" value="1"/>
</dbReference>
<dbReference type="Proteomes" id="UP000434850">
    <property type="component" value="Unassembled WGS sequence"/>
</dbReference>
<reference evidence="2 3" key="1">
    <citation type="submission" date="2019-12" db="EMBL/GenBank/DDBJ databases">
        <title>Mucilaginibacter sp. HME9299 genome sequencing and assembly.</title>
        <authorList>
            <person name="Kang H."/>
            <person name="Kim H."/>
            <person name="Joh K."/>
        </authorList>
    </citation>
    <scope>NUCLEOTIDE SEQUENCE [LARGE SCALE GENOMIC DNA]</scope>
    <source>
        <strain evidence="2 3">HME9299</strain>
    </source>
</reference>
<comment type="caution">
    <text evidence="2">The sequence shown here is derived from an EMBL/GenBank/DDBJ whole genome shotgun (WGS) entry which is preliminary data.</text>
</comment>
<dbReference type="RefSeq" id="WP_157543063.1">
    <property type="nucleotide sequence ID" value="NZ_WQLA01000007.1"/>
</dbReference>
<evidence type="ECO:0000259" key="1">
    <source>
        <dbReference type="PROSITE" id="PS51782"/>
    </source>
</evidence>
<dbReference type="Pfam" id="PF01476">
    <property type="entry name" value="LysM"/>
    <property type="match status" value="2"/>
</dbReference>
<gene>
    <name evidence="2" type="ORF">GO816_16545</name>
</gene>
<dbReference type="SMART" id="SM00257">
    <property type="entry name" value="LysM"/>
    <property type="match status" value="2"/>
</dbReference>
<dbReference type="GO" id="GO:0008932">
    <property type="term" value="F:lytic endotransglycosylase activity"/>
    <property type="evidence" value="ECO:0007669"/>
    <property type="project" value="TreeGrafter"/>
</dbReference>
<dbReference type="Gene3D" id="2.40.40.10">
    <property type="entry name" value="RlpA-like domain"/>
    <property type="match status" value="1"/>
</dbReference>
<keyword evidence="3" id="KW-1185">Reference proteome</keyword>
<dbReference type="PROSITE" id="PS51782">
    <property type="entry name" value="LYSM"/>
    <property type="match status" value="1"/>
</dbReference>
<name>A0A6I4IGS3_9SPHI</name>
<feature type="domain" description="LysM" evidence="1">
    <location>
        <begin position="111"/>
        <end position="154"/>
    </location>
</feature>
<dbReference type="CDD" id="cd00118">
    <property type="entry name" value="LysM"/>
    <property type="match status" value="1"/>
</dbReference>
<evidence type="ECO:0000313" key="3">
    <source>
        <dbReference type="Proteomes" id="UP000434850"/>
    </source>
</evidence>
<dbReference type="PANTHER" id="PTHR33734">
    <property type="entry name" value="LYSM DOMAIN-CONTAINING GPI-ANCHORED PROTEIN 2"/>
    <property type="match status" value="1"/>
</dbReference>
<dbReference type="InterPro" id="IPR036779">
    <property type="entry name" value="LysM_dom_sf"/>
</dbReference>
<sequence length="307" mass="33201">MTSKLIFLGSIISYFATPVLAHSPLDSIGVENLDGKKVILHKLDPKDNYYSVGRRYNVKPTAVIQFNSNTSLRVGKVIKVPTDLPFVSPGNTPAPSVSTSTPAASGGNQITEYKVSPGETLYAISKRFNVRVEDIMSQNNLTSNALQPGQILKIKAVTQNPATVTPPQPAQQTPVVSNPAIDSAKRDSTTVAANDSISVERRLPANRYGLTERNEKGVATFLDDAGLGLDPNKKLVLHRTAPVGTVLKIINPMTNRTTYAKVVGRFTDNEMTKDVIIVLTKSAADALGSLDKRFHVTISYGMPNEQE</sequence>
<dbReference type="OrthoDB" id="2149800at2"/>
<proteinExistence type="predicted"/>
<dbReference type="Gene3D" id="3.10.350.10">
    <property type="entry name" value="LysM domain"/>
    <property type="match status" value="1"/>
</dbReference>
<dbReference type="InterPro" id="IPR018392">
    <property type="entry name" value="LysM"/>
</dbReference>
<accession>A0A6I4IGS3</accession>
<protein>
    <submittedName>
        <fullName evidence="2">LysM peptidoglycan-binding domain-containing protein</fullName>
    </submittedName>
</protein>
<dbReference type="EMBL" id="WQLA01000007">
    <property type="protein sequence ID" value="MVN92746.1"/>
    <property type="molecule type" value="Genomic_DNA"/>
</dbReference>
<organism evidence="2 3">
    <name type="scientific">Mucilaginibacter aquatilis</name>
    <dbReference type="NCBI Taxonomy" id="1517760"/>
    <lineage>
        <taxon>Bacteria</taxon>
        <taxon>Pseudomonadati</taxon>
        <taxon>Bacteroidota</taxon>
        <taxon>Sphingobacteriia</taxon>
        <taxon>Sphingobacteriales</taxon>
        <taxon>Sphingobacteriaceae</taxon>
        <taxon>Mucilaginibacter</taxon>
    </lineage>
</organism>